<gene>
    <name evidence="2" type="ORF">EHS15_18090</name>
</gene>
<sequence length="468" mass="53149">MIRKFLFLFIFFSSALHLYAEEVVTTKKEEPDSYYGLKLGAIVTPTFGYRVRDSASGISDTTQSEKTGFSMPWTLLFISKEWEDTGIKVEFWGEVIRSNVLSADTSADSGTKANPYLFAIRRANVQKKWDLGATRHKLIFGMQELPHMFSVWSGYYDWRYMERSPLESMAFSADPVDLGLSYLAEWKSFSAHLAVVNGDGYRSIQNAGGTGYDVIGRVSWEQKWQDDLKTGIHFLGRKGNAFGYSGNECNEAKTKCFPSDNNPNTLLRGDVRLSQEESYAVESNLLWREYINLGLGGMAKKKFGGRYSDAMNPTEFPKNISEKTGRGAYGWIGLGNKMIRIVFRGEIATGGPNQGLRSTESNLQEPWVRYSESATLKTTPVYSDKAYYISRQVYLEYLWSETARLGFGYQEIRSFDSSGAPNKWYIDNFANERTVADYRQQFSTPSPALISEYSRLDRNILVKATMQF</sequence>
<dbReference type="OrthoDB" id="335142at2"/>
<dbReference type="RefSeq" id="WP_135761998.1">
    <property type="nucleotide sequence ID" value="NZ_RQHW01000079.1"/>
</dbReference>
<evidence type="ECO:0000313" key="3">
    <source>
        <dbReference type="Proteomes" id="UP000298058"/>
    </source>
</evidence>
<evidence type="ECO:0000313" key="2">
    <source>
        <dbReference type="EMBL" id="TGN17091.1"/>
    </source>
</evidence>
<dbReference type="InterPro" id="IPR023614">
    <property type="entry name" value="Porin_dom_sf"/>
</dbReference>
<evidence type="ECO:0008006" key="4">
    <source>
        <dbReference type="Google" id="ProtNLM"/>
    </source>
</evidence>
<feature type="signal peptide" evidence="1">
    <location>
        <begin position="1"/>
        <end position="20"/>
    </location>
</feature>
<evidence type="ECO:0000256" key="1">
    <source>
        <dbReference type="SAM" id="SignalP"/>
    </source>
</evidence>
<name>A0A4R9LXI7_9LEPT</name>
<dbReference type="EMBL" id="RQHW01000079">
    <property type="protein sequence ID" value="TGN17091.1"/>
    <property type="molecule type" value="Genomic_DNA"/>
</dbReference>
<proteinExistence type="predicted"/>
<keyword evidence="1" id="KW-0732">Signal</keyword>
<dbReference type="Gene3D" id="2.40.160.10">
    <property type="entry name" value="Porin"/>
    <property type="match status" value="1"/>
</dbReference>
<reference evidence="2" key="1">
    <citation type="journal article" date="2019" name="PLoS Negl. Trop. Dis.">
        <title>Revisiting the worldwide diversity of Leptospira species in the environment.</title>
        <authorList>
            <person name="Vincent A.T."/>
            <person name="Schiettekatte O."/>
            <person name="Bourhy P."/>
            <person name="Veyrier F.J."/>
            <person name="Picardeau M."/>
        </authorList>
    </citation>
    <scope>NUCLEOTIDE SEQUENCE [LARGE SCALE GENOMIC DNA]</scope>
    <source>
        <strain evidence="2">201300427</strain>
    </source>
</reference>
<feature type="chain" id="PRO_5020386988" description="Porin" evidence="1">
    <location>
        <begin position="21"/>
        <end position="468"/>
    </location>
</feature>
<dbReference type="AlphaFoldDB" id="A0A4R9LXI7"/>
<accession>A0A4R9LXI7</accession>
<dbReference type="Proteomes" id="UP000298058">
    <property type="component" value="Unassembled WGS sequence"/>
</dbReference>
<protein>
    <recommendedName>
        <fullName evidence="4">Porin</fullName>
    </recommendedName>
</protein>
<keyword evidence="3" id="KW-1185">Reference proteome</keyword>
<organism evidence="2 3">
    <name type="scientific">Leptospira idonii</name>
    <dbReference type="NCBI Taxonomy" id="1193500"/>
    <lineage>
        <taxon>Bacteria</taxon>
        <taxon>Pseudomonadati</taxon>
        <taxon>Spirochaetota</taxon>
        <taxon>Spirochaetia</taxon>
        <taxon>Leptospirales</taxon>
        <taxon>Leptospiraceae</taxon>
        <taxon>Leptospira</taxon>
    </lineage>
</organism>
<comment type="caution">
    <text evidence="2">The sequence shown here is derived from an EMBL/GenBank/DDBJ whole genome shotgun (WGS) entry which is preliminary data.</text>
</comment>